<feature type="domain" description="Trimeric autotransporter adhesin YadA-like head" evidence="13">
    <location>
        <begin position="661"/>
        <end position="687"/>
    </location>
</feature>
<dbReference type="InterPro" id="IPR008635">
    <property type="entry name" value="Coiled_stalk_dom"/>
</dbReference>
<feature type="domain" description="Trimeric autotransporter adhesin YadA-like stalk" evidence="14">
    <location>
        <begin position="930"/>
        <end position="962"/>
    </location>
</feature>
<feature type="domain" description="Trimeric autotransporter adhesin YadA-like stalk" evidence="14">
    <location>
        <begin position="748"/>
        <end position="791"/>
    </location>
</feature>
<feature type="domain" description="Trimeric autotransporter adhesin YadA-like head" evidence="13">
    <location>
        <begin position="438"/>
        <end position="462"/>
    </location>
</feature>
<feature type="domain" description="ESPR" evidence="15">
    <location>
        <begin position="1"/>
        <end position="47"/>
    </location>
</feature>
<dbReference type="Pfam" id="PF05658">
    <property type="entry name" value="YadA_head"/>
    <property type="match status" value="10"/>
</dbReference>
<evidence type="ECO:0000256" key="6">
    <source>
        <dbReference type="ARBA" id="ARBA00022692"/>
    </source>
</evidence>
<evidence type="ECO:0000256" key="8">
    <source>
        <dbReference type="ARBA" id="ARBA00022927"/>
    </source>
</evidence>
<evidence type="ECO:0000256" key="11">
    <source>
        <dbReference type="SAM" id="MobiDB-lite"/>
    </source>
</evidence>
<feature type="domain" description="Trimeric autotransporter adhesin YadA-like stalk" evidence="14">
    <location>
        <begin position="1025"/>
        <end position="1056"/>
    </location>
</feature>
<evidence type="ECO:0000256" key="5">
    <source>
        <dbReference type="ARBA" id="ARBA00022452"/>
    </source>
</evidence>
<dbReference type="RefSeq" id="WP_201117209.1">
    <property type="nucleotide sequence ID" value="NZ_CP067993.1"/>
</dbReference>
<gene>
    <name evidence="16" type="ORF">JJL50_17325</name>
</gene>
<dbReference type="GO" id="GO:0015031">
    <property type="term" value="P:protein transport"/>
    <property type="evidence" value="ECO:0007669"/>
    <property type="project" value="UniProtKB-KW"/>
</dbReference>
<evidence type="ECO:0000313" key="17">
    <source>
        <dbReference type="Proteomes" id="UP000596095"/>
    </source>
</evidence>
<dbReference type="InterPro" id="IPR008640">
    <property type="entry name" value="Adhesin_Head_dom"/>
</dbReference>
<dbReference type="Gene3D" id="2.150.10.10">
    <property type="entry name" value="Serralysin-like metalloprotease, C-terminal"/>
    <property type="match status" value="9"/>
</dbReference>
<feature type="domain" description="Trimeric autotransporter adhesin YadA-like stalk" evidence="14">
    <location>
        <begin position="291"/>
        <end position="326"/>
    </location>
</feature>
<dbReference type="Gene3D" id="3.30.1300.30">
    <property type="entry name" value="GSPII I/J protein-like"/>
    <property type="match status" value="1"/>
</dbReference>
<feature type="domain" description="Trimeric autotransporter adhesin YadA-like head" evidence="13">
    <location>
        <begin position="703"/>
        <end position="729"/>
    </location>
</feature>
<dbReference type="Gene3D" id="2.60.40.4050">
    <property type="match status" value="1"/>
</dbReference>
<feature type="domain" description="Trimeric autotransporter adhesin YadA-like stalk" evidence="14">
    <location>
        <begin position="842"/>
        <end position="886"/>
    </location>
</feature>
<feature type="domain" description="Trimeric autotransporter adhesin YadA-like head" evidence="13">
    <location>
        <begin position="634"/>
        <end position="659"/>
    </location>
</feature>
<dbReference type="GO" id="GO:0009279">
    <property type="term" value="C:cell outer membrane"/>
    <property type="evidence" value="ECO:0007669"/>
    <property type="project" value="UniProtKB-SubCell"/>
</dbReference>
<evidence type="ECO:0000256" key="10">
    <source>
        <dbReference type="ARBA" id="ARBA00023237"/>
    </source>
</evidence>
<feature type="region of interest" description="Disordered" evidence="11">
    <location>
        <begin position="1659"/>
        <end position="1712"/>
    </location>
</feature>
<evidence type="ECO:0000259" key="14">
    <source>
        <dbReference type="Pfam" id="PF05662"/>
    </source>
</evidence>
<comment type="subcellular location">
    <subcellularLocation>
        <location evidence="2">Cell outer membrane</location>
    </subcellularLocation>
    <subcellularLocation>
        <location evidence="1">Cell surface</location>
    </subcellularLocation>
</comment>
<evidence type="ECO:0000259" key="15">
    <source>
        <dbReference type="Pfam" id="PF13018"/>
    </source>
</evidence>
<dbReference type="SUPFAM" id="SSF54523">
    <property type="entry name" value="Pili subunits"/>
    <property type="match status" value="1"/>
</dbReference>
<feature type="domain" description="Trimeric autotransporter adhesin YadA-like head" evidence="13">
    <location>
        <begin position="252"/>
        <end position="273"/>
    </location>
</feature>
<reference evidence="16 17" key="1">
    <citation type="submission" date="2021-01" db="EMBL/GenBank/DDBJ databases">
        <title>Genome Characterization of a novel Stenotrophomonas isolate with high keratinase activity.</title>
        <authorList>
            <person name="Cao Z.-J."/>
        </authorList>
    </citation>
    <scope>NUCLEOTIDE SEQUENCE [LARGE SCALE GENOMIC DNA]</scope>
    <source>
        <strain evidence="16 17">DHHJ</strain>
    </source>
</reference>
<dbReference type="InterPro" id="IPR024973">
    <property type="entry name" value="ESPR"/>
</dbReference>
<organism evidence="16 17">
    <name type="scientific">Stenotrophomonas maltophilia</name>
    <name type="common">Pseudomonas maltophilia</name>
    <name type="synonym">Xanthomonas maltophilia</name>
    <dbReference type="NCBI Taxonomy" id="40324"/>
    <lineage>
        <taxon>Bacteria</taxon>
        <taxon>Pseudomonadati</taxon>
        <taxon>Pseudomonadota</taxon>
        <taxon>Gammaproteobacteria</taxon>
        <taxon>Lysobacterales</taxon>
        <taxon>Lysobacteraceae</taxon>
        <taxon>Stenotrophomonas</taxon>
        <taxon>Stenotrophomonas maltophilia group</taxon>
    </lineage>
</organism>
<dbReference type="CDD" id="cd12820">
    <property type="entry name" value="LbR_YadA-like"/>
    <property type="match status" value="3"/>
</dbReference>
<accession>A0ABD7C3Q1</accession>
<protein>
    <submittedName>
        <fullName evidence="16">YadA-like family protein</fullName>
    </submittedName>
</protein>
<feature type="domain" description="Trimeric autotransporter adhesin YadA-like C-terminal membrane anchor" evidence="12">
    <location>
        <begin position="1770"/>
        <end position="1822"/>
    </location>
</feature>
<dbReference type="EMBL" id="CP067993">
    <property type="protein sequence ID" value="QQQ41692.1"/>
    <property type="molecule type" value="Genomic_DNA"/>
</dbReference>
<dbReference type="Pfam" id="PF05662">
    <property type="entry name" value="YadA_stalk"/>
    <property type="match status" value="9"/>
</dbReference>
<proteinExistence type="inferred from homology"/>
<keyword evidence="10" id="KW-0998">Cell outer membrane</keyword>
<feature type="domain" description="Trimeric autotransporter adhesin YadA-like head" evidence="13">
    <location>
        <begin position="185"/>
        <end position="211"/>
    </location>
</feature>
<dbReference type="InterPro" id="IPR005594">
    <property type="entry name" value="YadA_C"/>
</dbReference>
<evidence type="ECO:0000256" key="4">
    <source>
        <dbReference type="ARBA" id="ARBA00022448"/>
    </source>
</evidence>
<feature type="domain" description="Trimeric autotransporter adhesin YadA-like head" evidence="13">
    <location>
        <begin position="587"/>
        <end position="608"/>
    </location>
</feature>
<dbReference type="SUPFAM" id="SSF101967">
    <property type="entry name" value="Adhesin YadA, collagen-binding domain"/>
    <property type="match status" value="6"/>
</dbReference>
<keyword evidence="7" id="KW-0732">Signal</keyword>
<dbReference type="Pfam" id="PF03895">
    <property type="entry name" value="YadA_anchor"/>
    <property type="match status" value="1"/>
</dbReference>
<dbReference type="Proteomes" id="UP000596095">
    <property type="component" value="Chromosome"/>
</dbReference>
<evidence type="ECO:0000256" key="7">
    <source>
        <dbReference type="ARBA" id="ARBA00022729"/>
    </source>
</evidence>
<dbReference type="Gene3D" id="1.20.5.170">
    <property type="match status" value="3"/>
</dbReference>
<evidence type="ECO:0000256" key="1">
    <source>
        <dbReference type="ARBA" id="ARBA00004241"/>
    </source>
</evidence>
<keyword evidence="6" id="KW-0812">Transmembrane</keyword>
<feature type="domain" description="Trimeric autotransporter adhesin YadA-like head" evidence="13">
    <location>
        <begin position="396"/>
        <end position="421"/>
    </location>
</feature>
<feature type="domain" description="Trimeric autotransporter adhesin YadA-like stalk" evidence="14">
    <location>
        <begin position="509"/>
        <end position="547"/>
    </location>
</feature>
<feature type="domain" description="Trimeric autotransporter adhesin YadA-like head" evidence="13">
    <location>
        <begin position="465"/>
        <end position="491"/>
    </location>
</feature>
<dbReference type="InterPro" id="IPR011049">
    <property type="entry name" value="Serralysin-like_metalloprot_C"/>
</dbReference>
<keyword evidence="9" id="KW-0472">Membrane</keyword>
<sequence length="1822" mass="180670">MNRIYRRIWSVAKQCWVVGSEFSRAHGKSSRTLSKGLALAVLSASPLLATADENQTEEAEHEVSHEDSAGLGLNVPGIDPSYSLMRSANGIEFPPDLVWTDYVHLTDGAQKGPTVSGELLIAVGSRSAVKGRNSVLFGTGSSLSGVGSVLIGNDAAGDGDSNVVIGYRADARNGYSVAVGASSVALGIGATALGNNAKAYSQNSIALGSGANTVASSAGVSHIAIGGNAFAGTNGYSGAIALGGNSRAEYSGIALGHHAKALANGSAAIGANSEATEANSVSVGNASTKRRIVNVADARLSAASTDAVTGKQLFATQTLAQSVNNRVDATALALGKGALAESNTTYGASTAVGNNAKGYNGASVALGDDARAGVDVAGNKVNGRAGGVSVGSGTRSAHGAVAMGHKAVAGGNFSVAIGSDAVANEELSTAFGKASIAGAQQTTALGRGTQATAKFATAVGNLARATGVSSLALGNGAHAGHENAVALGAGSVTASANSVSVGNAKSTRRIQYVADGVVGAGSTDAITGNQLFQTNTRLSAVEKTAGDVTGELVAVKSIAQAATNRIDAATLALGKGASAENGSFGISTALGNNAKAYNGRSVALGDDARAGVDADGNKVANQNAGVSVGAGTRSANGAVATGFRANASGNFSIAVGGDAKAEAEHGTAVGYLSKASASQATALGRGSEATAKFASALGNLAKASNTSSVALGDRAQASHENAVALGAGAVTASANSVSVGSASRKRKIQYIADGAVGAGSTDAITGNQLHATNQAVTKAQTAADGATTTANAAKVESGKALAETVVLGGLVNQSAANGSVRLGERNSGTQLDVRNSANANRRILGVADGAISATSNEAVTGKQLHETNVNVNSAQTTASAAKNSADTALADTGVLKGLVGQVAVNGNVRVGEKNSGAVLDVRNSANANRRLTGVADGVVSASSYEAVNGRQLNATNDKVATVEGIAKSAGTEAAVAKGDAAKALAETAALGGLVAQVSATGNVRLGEKNSGTTLDVRNSANANRKIIGVADGHLSASSSEAVSGKQLHSTNSRVSDLEDVAQFVSIGSAPISERAAAGVAGVAVGNSAKTGLEGGTAVGTFAEAMGRNSTAIGRAASVSVDSENGFAMGVGAQVGGGAGGANEGIAIGAGARVGSGAHGSLALGNGSQADEEGVASFGGVGIQRRLVNIARGTADHNASTVSQLKDSLATLGGGAGMDGNGNIIAPTYTVQGGTQNTVEDALSALDGSVITVGRRADKVEGQLSSIFQDSPSAHADGVSQIALNGVNGMVLTNLADGRVAPGSRDAVTGNQLYAAEQKISQNRNDLEEMRKEREMGQQAMRGLDASVIDYGGARLTGVADGSVSGDSHDVVTGRQLFGVSDRVSKIEHQGRFLKINTDELSEDAFAGFLGVAIGDSAMTGVDGGTALGAYAAALGVNSVALGRGSYVEERAVGGFAVGAGSQVSAQHGIAMGSGAKVDAGAAWSVAVGAGSEATEANTVSFGSLAAGRRLVNIANGTANHNAATVGQLRGALSPLGGEVDANGNIVGPSFNVQGHVQSTLNGALEALDGAVVTSTSRVDKVETQLRSVFQETPSVRADGVNQLTLAGANGMVISNVANGLIAAGSRDAVNGGQLHSMQQQLNGRMDGLEQRIDDAPAPRALESSSVPKPQAEETSVVPEGKDSQQVASVGEGDKPTPQPKANKDESPKPQVDTAELEKMLARANEYTDGAISNFERRLDKMDKRFNRMAAMSSAQTAMAMNTAGLATYNRLGAGVGYSEGESAMAVGYQRVLNEKGSATFSLNGAFTNSGERSMGVGVGIGW</sequence>
<feature type="domain" description="Trimeric autotransporter adhesin YadA-like stalk" evidence="14">
    <location>
        <begin position="1354"/>
        <end position="1384"/>
    </location>
</feature>
<keyword evidence="8" id="KW-0653">Protein transport</keyword>
<keyword evidence="4" id="KW-0813">Transport</keyword>
<feature type="domain" description="Trimeric autotransporter adhesin YadA-like stalk" evidence="14">
    <location>
        <begin position="1613"/>
        <end position="1648"/>
    </location>
</feature>
<evidence type="ECO:0000256" key="9">
    <source>
        <dbReference type="ARBA" id="ARBA00023136"/>
    </source>
</evidence>
<name>A0ABD7C3Q1_STEMA</name>
<evidence type="ECO:0000259" key="12">
    <source>
        <dbReference type="Pfam" id="PF03895"/>
    </source>
</evidence>
<feature type="domain" description="Trimeric autotransporter adhesin YadA-like stalk" evidence="14">
    <location>
        <begin position="1291"/>
        <end position="1324"/>
    </location>
</feature>
<feature type="domain" description="Trimeric autotransporter adhesin YadA-like head" evidence="13">
    <location>
        <begin position="1423"/>
        <end position="1445"/>
    </location>
</feature>
<evidence type="ECO:0000259" key="13">
    <source>
        <dbReference type="Pfam" id="PF05658"/>
    </source>
</evidence>
<dbReference type="InterPro" id="IPR045584">
    <property type="entry name" value="Pilin-like"/>
</dbReference>
<comment type="similarity">
    <text evidence="3">Belongs to the autotransporter-2 (AT-2) (TC 1.B.40) family.</text>
</comment>
<dbReference type="Pfam" id="PF13018">
    <property type="entry name" value="ESPR"/>
    <property type="match status" value="1"/>
</dbReference>
<evidence type="ECO:0000313" key="16">
    <source>
        <dbReference type="EMBL" id="QQQ41692.1"/>
    </source>
</evidence>
<dbReference type="GO" id="GO:0009986">
    <property type="term" value="C:cell surface"/>
    <property type="evidence" value="ECO:0007669"/>
    <property type="project" value="UniProtKB-SubCell"/>
</dbReference>
<keyword evidence="5" id="KW-1134">Transmembrane beta strand</keyword>
<evidence type="ECO:0000256" key="2">
    <source>
        <dbReference type="ARBA" id="ARBA00004442"/>
    </source>
</evidence>
<evidence type="ECO:0000256" key="3">
    <source>
        <dbReference type="ARBA" id="ARBA00005848"/>
    </source>
</evidence>